<dbReference type="EMBL" id="MU860487">
    <property type="protein sequence ID" value="KAK4233733.1"/>
    <property type="molecule type" value="Genomic_DNA"/>
</dbReference>
<evidence type="ECO:0000259" key="3">
    <source>
        <dbReference type="Pfam" id="PF05368"/>
    </source>
</evidence>
<evidence type="ECO:0000256" key="2">
    <source>
        <dbReference type="ARBA" id="ARBA00022857"/>
    </source>
</evidence>
<reference evidence="4" key="2">
    <citation type="submission" date="2023-05" db="EMBL/GenBank/DDBJ databases">
        <authorList>
            <consortium name="Lawrence Berkeley National Laboratory"/>
            <person name="Steindorff A."/>
            <person name="Hensen N."/>
            <person name="Bonometti L."/>
            <person name="Westerberg I."/>
            <person name="Brannstrom I.O."/>
            <person name="Guillou S."/>
            <person name="Cros-Aarteil S."/>
            <person name="Calhoun S."/>
            <person name="Haridas S."/>
            <person name="Kuo A."/>
            <person name="Mondo S."/>
            <person name="Pangilinan J."/>
            <person name="Riley R."/>
            <person name="Labutti K."/>
            <person name="Andreopoulos B."/>
            <person name="Lipzen A."/>
            <person name="Chen C."/>
            <person name="Yanf M."/>
            <person name="Daum C."/>
            <person name="Ng V."/>
            <person name="Clum A."/>
            <person name="Ohm R."/>
            <person name="Martin F."/>
            <person name="Silar P."/>
            <person name="Natvig D."/>
            <person name="Lalanne C."/>
            <person name="Gautier V."/>
            <person name="Ament-Velasquez S.L."/>
            <person name="Kruys A."/>
            <person name="Hutchinson M.I."/>
            <person name="Powell A.J."/>
            <person name="Barry K."/>
            <person name="Miller A.N."/>
            <person name="Grigoriev I.V."/>
            <person name="Debuchy R."/>
            <person name="Gladieux P."/>
            <person name="Thoren M.H."/>
            <person name="Johannesson H."/>
        </authorList>
    </citation>
    <scope>NUCLEOTIDE SEQUENCE</scope>
    <source>
        <strain evidence="4">CBS 532.94</strain>
    </source>
</reference>
<dbReference type="Proteomes" id="UP001303760">
    <property type="component" value="Unassembled WGS sequence"/>
</dbReference>
<organism evidence="4 5">
    <name type="scientific">Achaetomium macrosporum</name>
    <dbReference type="NCBI Taxonomy" id="79813"/>
    <lineage>
        <taxon>Eukaryota</taxon>
        <taxon>Fungi</taxon>
        <taxon>Dikarya</taxon>
        <taxon>Ascomycota</taxon>
        <taxon>Pezizomycotina</taxon>
        <taxon>Sordariomycetes</taxon>
        <taxon>Sordariomycetidae</taxon>
        <taxon>Sordariales</taxon>
        <taxon>Chaetomiaceae</taxon>
        <taxon>Achaetomium</taxon>
    </lineage>
</organism>
<evidence type="ECO:0000313" key="4">
    <source>
        <dbReference type="EMBL" id="KAK4233733.1"/>
    </source>
</evidence>
<dbReference type="InterPro" id="IPR008030">
    <property type="entry name" value="NmrA-like"/>
</dbReference>
<protein>
    <recommendedName>
        <fullName evidence="3">NmrA-like domain-containing protein</fullName>
    </recommendedName>
</protein>
<feature type="domain" description="NmrA-like" evidence="3">
    <location>
        <begin position="3"/>
        <end position="120"/>
    </location>
</feature>
<dbReference type="InterPro" id="IPR051164">
    <property type="entry name" value="NmrA-like_oxidored"/>
</dbReference>
<keyword evidence="2" id="KW-0521">NADP</keyword>
<comment type="caution">
    <text evidence="4">The sequence shown here is derived from an EMBL/GenBank/DDBJ whole genome shotgun (WGS) entry which is preliminary data.</text>
</comment>
<proteinExistence type="inferred from homology"/>
<dbReference type="Gene3D" id="3.90.25.10">
    <property type="entry name" value="UDP-galactose 4-epimerase, domain 1"/>
    <property type="match status" value="1"/>
</dbReference>
<dbReference type="Pfam" id="PF05368">
    <property type="entry name" value="NmrA"/>
    <property type="match status" value="1"/>
</dbReference>
<gene>
    <name evidence="4" type="ORF">C8A03DRAFT_47782</name>
</gene>
<keyword evidence="5" id="KW-1185">Reference proteome</keyword>
<name>A0AAN7H7C4_9PEZI</name>
<dbReference type="Gene3D" id="3.40.50.720">
    <property type="entry name" value="NAD(P)-binding Rossmann-like Domain"/>
    <property type="match status" value="2"/>
</dbReference>
<reference evidence="4" key="1">
    <citation type="journal article" date="2023" name="Mol. Phylogenet. Evol.">
        <title>Genome-scale phylogeny and comparative genomics of the fungal order Sordariales.</title>
        <authorList>
            <person name="Hensen N."/>
            <person name="Bonometti L."/>
            <person name="Westerberg I."/>
            <person name="Brannstrom I.O."/>
            <person name="Guillou S."/>
            <person name="Cros-Aarteil S."/>
            <person name="Calhoun S."/>
            <person name="Haridas S."/>
            <person name="Kuo A."/>
            <person name="Mondo S."/>
            <person name="Pangilinan J."/>
            <person name="Riley R."/>
            <person name="LaButti K."/>
            <person name="Andreopoulos B."/>
            <person name="Lipzen A."/>
            <person name="Chen C."/>
            <person name="Yan M."/>
            <person name="Daum C."/>
            <person name="Ng V."/>
            <person name="Clum A."/>
            <person name="Steindorff A."/>
            <person name="Ohm R.A."/>
            <person name="Martin F."/>
            <person name="Silar P."/>
            <person name="Natvig D.O."/>
            <person name="Lalanne C."/>
            <person name="Gautier V."/>
            <person name="Ament-Velasquez S.L."/>
            <person name="Kruys A."/>
            <person name="Hutchinson M.I."/>
            <person name="Powell A.J."/>
            <person name="Barry K."/>
            <person name="Miller A.N."/>
            <person name="Grigoriev I.V."/>
            <person name="Debuchy R."/>
            <person name="Gladieux P."/>
            <person name="Hiltunen Thoren M."/>
            <person name="Johannesson H."/>
        </authorList>
    </citation>
    <scope>NUCLEOTIDE SEQUENCE</scope>
    <source>
        <strain evidence="4">CBS 532.94</strain>
    </source>
</reference>
<comment type="similarity">
    <text evidence="1">Belongs to the NmrA-type oxidoreductase family.</text>
</comment>
<evidence type="ECO:0000256" key="1">
    <source>
        <dbReference type="ARBA" id="ARBA00006328"/>
    </source>
</evidence>
<accession>A0AAN7H7C4</accession>
<dbReference type="InterPro" id="IPR036291">
    <property type="entry name" value="NAD(P)-bd_dom_sf"/>
</dbReference>
<evidence type="ECO:0000313" key="5">
    <source>
        <dbReference type="Proteomes" id="UP001303760"/>
    </source>
</evidence>
<dbReference type="PANTHER" id="PTHR42748">
    <property type="entry name" value="NITROGEN METABOLITE REPRESSION PROTEIN NMRA FAMILY MEMBER"/>
    <property type="match status" value="1"/>
</dbReference>
<sequence>MVKIVTVVGATGAQGKGVVRAFLNNPAYHVRAITRNPSGAAGQALASQGAEVVSADLNDLARLQTAFAGSHIIFGVTNFFEPFGAHQSATKAMERYIWSTLPNASRVSAGKYLVPHIESKNRRLQFGSYSADTPLENIGDVSLNLAPFVRAIVEDEHCGKTANGAIVLASSERLSAEELLQLWARVKGVKPKFVRVSNEDFNAIWHLWAEQIGLMMGFWDELRDIAWTEPNGQKVLTKEDLGVQGLQTLEEAYKTFEL</sequence>
<dbReference type="GO" id="GO:0005634">
    <property type="term" value="C:nucleus"/>
    <property type="evidence" value="ECO:0007669"/>
    <property type="project" value="TreeGrafter"/>
</dbReference>
<dbReference type="SUPFAM" id="SSF51735">
    <property type="entry name" value="NAD(P)-binding Rossmann-fold domains"/>
    <property type="match status" value="1"/>
</dbReference>
<dbReference type="PANTHER" id="PTHR42748:SF28">
    <property type="entry name" value="NMRA-LIKE DOMAIN-CONTAINING PROTEIN"/>
    <property type="match status" value="1"/>
</dbReference>
<dbReference type="AlphaFoldDB" id="A0AAN7H7C4"/>